<feature type="region of interest" description="Disordered" evidence="1">
    <location>
        <begin position="89"/>
        <end position="121"/>
    </location>
</feature>
<feature type="compositionally biased region" description="Polar residues" evidence="1">
    <location>
        <begin position="231"/>
        <end position="241"/>
    </location>
</feature>
<name>A0A9P6JQS6_9AGAR</name>
<dbReference type="OrthoDB" id="3067737at2759"/>
<dbReference type="Gene3D" id="3.40.390.10">
    <property type="entry name" value="Collagenase (Catalytic Domain)"/>
    <property type="match status" value="1"/>
</dbReference>
<sequence length="256" mass="27896">MKVAFGKPNINYDPAKVQEVAQAMKTGTVTFQTARKINMNKDAVAHTYLNLVDSPAPGKPSWEAEKIEFTSTFFDESSAKERALAVTHEVSHATGGTGDNESAKKPNTVIRGPDSTDDNPAIRGSTGYFFDLGKVNSLADAESNTVFGGFRDRTKNMHDNADSYALAALLCSQLGKREFNDDQLEALMRRNSCPMPKKKFAKPLIHQIEPIGAAQSQPRGDKQRSMHSDLSVKSQVHTTVSKAPKLSEGHLSSNTV</sequence>
<evidence type="ECO:0000313" key="3">
    <source>
        <dbReference type="Proteomes" id="UP000807306"/>
    </source>
</evidence>
<proteinExistence type="predicted"/>
<comment type="caution">
    <text evidence="2">The sequence shown here is derived from an EMBL/GenBank/DDBJ whole genome shotgun (WGS) entry which is preliminary data.</text>
</comment>
<feature type="region of interest" description="Disordered" evidence="1">
    <location>
        <begin position="211"/>
        <end position="256"/>
    </location>
</feature>
<keyword evidence="3" id="KW-1185">Reference proteome</keyword>
<dbReference type="Proteomes" id="UP000807306">
    <property type="component" value="Unassembled WGS sequence"/>
</dbReference>
<dbReference type="InterPro" id="IPR024079">
    <property type="entry name" value="MetalloPept_cat_dom_sf"/>
</dbReference>
<evidence type="ECO:0000313" key="2">
    <source>
        <dbReference type="EMBL" id="KAF9529531.1"/>
    </source>
</evidence>
<accession>A0A9P6JQS6</accession>
<evidence type="ECO:0000256" key="1">
    <source>
        <dbReference type="SAM" id="MobiDB-lite"/>
    </source>
</evidence>
<gene>
    <name evidence="2" type="ORF">CPB83DRAFT_852280</name>
</gene>
<dbReference type="AlphaFoldDB" id="A0A9P6JQS6"/>
<dbReference type="GO" id="GO:0008237">
    <property type="term" value="F:metallopeptidase activity"/>
    <property type="evidence" value="ECO:0007669"/>
    <property type="project" value="InterPro"/>
</dbReference>
<reference evidence="2" key="1">
    <citation type="submission" date="2020-11" db="EMBL/GenBank/DDBJ databases">
        <authorList>
            <consortium name="DOE Joint Genome Institute"/>
            <person name="Ahrendt S."/>
            <person name="Riley R."/>
            <person name="Andreopoulos W."/>
            <person name="Labutti K."/>
            <person name="Pangilinan J."/>
            <person name="Ruiz-Duenas F.J."/>
            <person name="Barrasa J.M."/>
            <person name="Sanchez-Garcia M."/>
            <person name="Camarero S."/>
            <person name="Miyauchi S."/>
            <person name="Serrano A."/>
            <person name="Linde D."/>
            <person name="Babiker R."/>
            <person name="Drula E."/>
            <person name="Ayuso-Fernandez I."/>
            <person name="Pacheco R."/>
            <person name="Padilla G."/>
            <person name="Ferreira P."/>
            <person name="Barriuso J."/>
            <person name="Kellner H."/>
            <person name="Castanera R."/>
            <person name="Alfaro M."/>
            <person name="Ramirez L."/>
            <person name="Pisabarro A.G."/>
            <person name="Kuo A."/>
            <person name="Tritt A."/>
            <person name="Lipzen A."/>
            <person name="He G."/>
            <person name="Yan M."/>
            <person name="Ng V."/>
            <person name="Cullen D."/>
            <person name="Martin F."/>
            <person name="Rosso M.-N."/>
            <person name="Henrissat B."/>
            <person name="Hibbett D."/>
            <person name="Martinez A.T."/>
            <person name="Grigoriev I.V."/>
        </authorList>
    </citation>
    <scope>NUCLEOTIDE SEQUENCE</scope>
    <source>
        <strain evidence="2">CBS 506.95</strain>
    </source>
</reference>
<dbReference type="EMBL" id="MU157845">
    <property type="protein sequence ID" value="KAF9529531.1"/>
    <property type="molecule type" value="Genomic_DNA"/>
</dbReference>
<protein>
    <submittedName>
        <fullName evidence="2">Uncharacterized protein</fullName>
    </submittedName>
</protein>
<organism evidence="2 3">
    <name type="scientific">Crepidotus variabilis</name>
    <dbReference type="NCBI Taxonomy" id="179855"/>
    <lineage>
        <taxon>Eukaryota</taxon>
        <taxon>Fungi</taxon>
        <taxon>Dikarya</taxon>
        <taxon>Basidiomycota</taxon>
        <taxon>Agaricomycotina</taxon>
        <taxon>Agaricomycetes</taxon>
        <taxon>Agaricomycetidae</taxon>
        <taxon>Agaricales</taxon>
        <taxon>Agaricineae</taxon>
        <taxon>Crepidotaceae</taxon>
        <taxon>Crepidotus</taxon>
    </lineage>
</organism>